<accession>A0A518HD03</accession>
<dbReference type="CDD" id="cd03885">
    <property type="entry name" value="M20_CPDG2"/>
    <property type="match status" value="1"/>
</dbReference>
<name>A0A518HD03_9BACT</name>
<dbReference type="SUPFAM" id="SSF55031">
    <property type="entry name" value="Bacterial exopeptidase dimerisation domain"/>
    <property type="match status" value="1"/>
</dbReference>
<dbReference type="RefSeq" id="WP_145277411.1">
    <property type="nucleotide sequence ID" value="NZ_CP036426.1"/>
</dbReference>
<keyword evidence="5" id="KW-0645">Protease</keyword>
<gene>
    <name evidence="5" type="primary">cpg2</name>
    <name evidence="5" type="ORF">ElP_66580</name>
</gene>
<dbReference type="InterPro" id="IPR050072">
    <property type="entry name" value="Peptidase_M20A"/>
</dbReference>
<feature type="domain" description="Peptidase M20 dimerisation" evidence="4">
    <location>
        <begin position="189"/>
        <end position="282"/>
    </location>
</feature>
<dbReference type="Gene3D" id="3.40.630.10">
    <property type="entry name" value="Zn peptidases"/>
    <property type="match status" value="1"/>
</dbReference>
<evidence type="ECO:0000256" key="2">
    <source>
        <dbReference type="ARBA" id="ARBA00022801"/>
    </source>
</evidence>
<evidence type="ECO:0000313" key="5">
    <source>
        <dbReference type="EMBL" id="QDV38703.1"/>
    </source>
</evidence>
<dbReference type="EMBL" id="CP036426">
    <property type="protein sequence ID" value="QDV38703.1"/>
    <property type="molecule type" value="Genomic_DNA"/>
</dbReference>
<dbReference type="AlphaFoldDB" id="A0A518HD03"/>
<dbReference type="Pfam" id="PF01546">
    <property type="entry name" value="Peptidase_M20"/>
    <property type="match status" value="1"/>
</dbReference>
<evidence type="ECO:0000256" key="1">
    <source>
        <dbReference type="ARBA" id="ARBA00022723"/>
    </source>
</evidence>
<evidence type="ECO:0000259" key="4">
    <source>
        <dbReference type="Pfam" id="PF07687"/>
    </source>
</evidence>
<dbReference type="GO" id="GO:0046872">
    <property type="term" value="F:metal ion binding"/>
    <property type="evidence" value="ECO:0007669"/>
    <property type="project" value="UniProtKB-KW"/>
</dbReference>
<keyword evidence="2 5" id="KW-0378">Hydrolase</keyword>
<dbReference type="InterPro" id="IPR002933">
    <property type="entry name" value="Peptidase_M20"/>
</dbReference>
<dbReference type="GO" id="GO:0004180">
    <property type="term" value="F:carboxypeptidase activity"/>
    <property type="evidence" value="ECO:0007669"/>
    <property type="project" value="UniProtKB-KW"/>
</dbReference>
<evidence type="ECO:0000256" key="3">
    <source>
        <dbReference type="PIRSR" id="PIRSR037238-1"/>
    </source>
</evidence>
<protein>
    <submittedName>
        <fullName evidence="5">Carboxypeptidase G2</fullName>
        <ecNumber evidence="5">3.4.17.11</ecNumber>
    </submittedName>
</protein>
<keyword evidence="1" id="KW-0479">Metal-binding</keyword>
<organism evidence="5 6">
    <name type="scientific">Tautonia plasticadhaerens</name>
    <dbReference type="NCBI Taxonomy" id="2527974"/>
    <lineage>
        <taxon>Bacteria</taxon>
        <taxon>Pseudomonadati</taxon>
        <taxon>Planctomycetota</taxon>
        <taxon>Planctomycetia</taxon>
        <taxon>Isosphaerales</taxon>
        <taxon>Isosphaeraceae</taxon>
        <taxon>Tautonia</taxon>
    </lineage>
</organism>
<dbReference type="PIRSF" id="PIRSF037238">
    <property type="entry name" value="Carboxypeptidase_G2"/>
    <property type="match status" value="1"/>
</dbReference>
<keyword evidence="5" id="KW-0121">Carboxypeptidase</keyword>
<feature type="active site" evidence="3">
    <location>
        <position position="93"/>
    </location>
</feature>
<feature type="active site" description="Proton acceptor" evidence="3">
    <location>
        <position position="154"/>
    </location>
</feature>
<evidence type="ECO:0000313" key="6">
    <source>
        <dbReference type="Proteomes" id="UP000317835"/>
    </source>
</evidence>
<dbReference type="SUPFAM" id="SSF53187">
    <property type="entry name" value="Zn-dependent exopeptidases"/>
    <property type="match status" value="1"/>
</dbReference>
<dbReference type="Gene3D" id="3.30.70.360">
    <property type="match status" value="1"/>
</dbReference>
<dbReference type="Proteomes" id="UP000317835">
    <property type="component" value="Chromosome"/>
</dbReference>
<dbReference type="PANTHER" id="PTHR43808:SF9">
    <property type="entry name" value="BLL0789 PROTEIN"/>
    <property type="match status" value="1"/>
</dbReference>
<dbReference type="Pfam" id="PF07687">
    <property type="entry name" value="M20_dimer"/>
    <property type="match status" value="1"/>
</dbReference>
<dbReference type="InterPro" id="IPR036264">
    <property type="entry name" value="Bact_exopeptidase_dim_dom"/>
</dbReference>
<dbReference type="EC" id="3.4.17.11" evidence="5"/>
<proteinExistence type="predicted"/>
<sequence length="385" mass="39551">MPTPDLLPHLTSRLDDTVALLRSLVEHESPSNNKPALDALADRLSGLLTAAGATTIERIPNPGGGDHLRARFPFGHATGPDAPKPALLLSHFDTVWPIGTLASMPFRIEDGRIHGPGTFDMKGGLTLLLVALAALRDLGLTPPRPVEFLLTSDEEVGSPTSRPIIEASARSAAYALVPEPPLPGGALKTGRKGVGRYTLKVTGVPAHAGIEPEKGRSALLELAHQVIAIHALADPSLGTTLTVGRAEGGGAVNVVPASAAAEIDLRVTSAAEADRVDRALHSLSPALDGTRLALSGGLNRPPMERTPAIASLFGRARAAAEPLGHSLSEGTTGGGSDANFTAAIGLPTLDGLGPLGAGAHAEHEHVEAESLPIRAALIATLLLKL</sequence>
<dbReference type="InterPro" id="IPR017150">
    <property type="entry name" value="Pept_M20_glutamate_carboxypep"/>
</dbReference>
<dbReference type="PANTHER" id="PTHR43808">
    <property type="entry name" value="ACETYLORNITHINE DEACETYLASE"/>
    <property type="match status" value="1"/>
</dbReference>
<dbReference type="InterPro" id="IPR011650">
    <property type="entry name" value="Peptidase_M20_dimer"/>
</dbReference>
<reference evidence="5 6" key="1">
    <citation type="submission" date="2019-02" db="EMBL/GenBank/DDBJ databases">
        <title>Deep-cultivation of Planctomycetes and their phenomic and genomic characterization uncovers novel biology.</title>
        <authorList>
            <person name="Wiegand S."/>
            <person name="Jogler M."/>
            <person name="Boedeker C."/>
            <person name="Pinto D."/>
            <person name="Vollmers J."/>
            <person name="Rivas-Marin E."/>
            <person name="Kohn T."/>
            <person name="Peeters S.H."/>
            <person name="Heuer A."/>
            <person name="Rast P."/>
            <person name="Oberbeckmann S."/>
            <person name="Bunk B."/>
            <person name="Jeske O."/>
            <person name="Meyerdierks A."/>
            <person name="Storesund J.E."/>
            <person name="Kallscheuer N."/>
            <person name="Luecker S."/>
            <person name="Lage O.M."/>
            <person name="Pohl T."/>
            <person name="Merkel B.J."/>
            <person name="Hornburger P."/>
            <person name="Mueller R.-W."/>
            <person name="Bruemmer F."/>
            <person name="Labrenz M."/>
            <person name="Spormann A.M."/>
            <person name="Op den Camp H."/>
            <person name="Overmann J."/>
            <person name="Amann R."/>
            <person name="Jetten M.S.M."/>
            <person name="Mascher T."/>
            <person name="Medema M.H."/>
            <person name="Devos D.P."/>
            <person name="Kaster A.-K."/>
            <person name="Ovreas L."/>
            <person name="Rohde M."/>
            <person name="Galperin M.Y."/>
            <person name="Jogler C."/>
        </authorList>
    </citation>
    <scope>NUCLEOTIDE SEQUENCE [LARGE SCALE GENOMIC DNA]</scope>
    <source>
        <strain evidence="5 6">ElP</strain>
    </source>
</reference>
<dbReference type="OrthoDB" id="9804934at2"/>
<keyword evidence="6" id="KW-1185">Reference proteome</keyword>
<dbReference type="KEGG" id="tpla:ElP_66580"/>